<keyword evidence="2" id="KW-1185">Reference proteome</keyword>
<reference evidence="1" key="1">
    <citation type="submission" date="2021-03" db="EMBL/GenBank/DDBJ databases">
        <authorList>
            <consortium name="DOE Joint Genome Institute"/>
            <person name="Ahrendt S."/>
            <person name="Looney B.P."/>
            <person name="Miyauchi S."/>
            <person name="Morin E."/>
            <person name="Drula E."/>
            <person name="Courty P.E."/>
            <person name="Chicoki N."/>
            <person name="Fauchery L."/>
            <person name="Kohler A."/>
            <person name="Kuo A."/>
            <person name="Labutti K."/>
            <person name="Pangilinan J."/>
            <person name="Lipzen A."/>
            <person name="Riley R."/>
            <person name="Andreopoulos W."/>
            <person name="He G."/>
            <person name="Johnson J."/>
            <person name="Barry K.W."/>
            <person name="Grigoriev I.V."/>
            <person name="Nagy L."/>
            <person name="Hibbett D."/>
            <person name="Henrissat B."/>
            <person name="Matheny P.B."/>
            <person name="Labbe J."/>
            <person name="Martin F."/>
        </authorList>
    </citation>
    <scope>NUCLEOTIDE SEQUENCE</scope>
    <source>
        <strain evidence="1">HHB10654</strain>
    </source>
</reference>
<protein>
    <submittedName>
        <fullName evidence="1">NAD(P)-binding protein</fullName>
    </submittedName>
</protein>
<organism evidence="1 2">
    <name type="scientific">Artomyces pyxidatus</name>
    <dbReference type="NCBI Taxonomy" id="48021"/>
    <lineage>
        <taxon>Eukaryota</taxon>
        <taxon>Fungi</taxon>
        <taxon>Dikarya</taxon>
        <taxon>Basidiomycota</taxon>
        <taxon>Agaricomycotina</taxon>
        <taxon>Agaricomycetes</taxon>
        <taxon>Russulales</taxon>
        <taxon>Auriscalpiaceae</taxon>
        <taxon>Artomyces</taxon>
    </lineage>
</organism>
<name>A0ACB8SEI8_9AGAM</name>
<sequence>MSGFKNFALAGAGGIGIFVVEELLKAKALGFVDKITILTRTQSGGREALEKLAATGAIIAAVDYADSSAITQALAGVDVVISTLPWAAIEAEMVIAEASAAAGAKLFVPSSYGLPALASKLGKLSASRQIRRETLKSMGLPYVQFACGLWSDIMFTDSFWAPLVNLEIATGKVTIGGDGNKPLSLTARPDVASFLVYALIQFPVEKLEYQSFRMEGDRNTCNELFSAYETKTGKKLEITYRSIGELETAIAANPSDVGAVVQHIYATGDGVIESPDNALYPNWNPTPTIDFLN</sequence>
<gene>
    <name evidence="1" type="ORF">BV25DRAFT_1833668</name>
</gene>
<comment type="caution">
    <text evidence="1">The sequence shown here is derived from an EMBL/GenBank/DDBJ whole genome shotgun (WGS) entry which is preliminary data.</text>
</comment>
<accession>A0ACB8SEI8</accession>
<proteinExistence type="predicted"/>
<evidence type="ECO:0000313" key="1">
    <source>
        <dbReference type="EMBL" id="KAI0054400.1"/>
    </source>
</evidence>
<dbReference type="Proteomes" id="UP000814140">
    <property type="component" value="Unassembled WGS sequence"/>
</dbReference>
<evidence type="ECO:0000313" key="2">
    <source>
        <dbReference type="Proteomes" id="UP000814140"/>
    </source>
</evidence>
<reference evidence="1" key="2">
    <citation type="journal article" date="2022" name="New Phytol.">
        <title>Evolutionary transition to the ectomycorrhizal habit in the genomes of a hyperdiverse lineage of mushroom-forming fungi.</title>
        <authorList>
            <person name="Looney B."/>
            <person name="Miyauchi S."/>
            <person name="Morin E."/>
            <person name="Drula E."/>
            <person name="Courty P.E."/>
            <person name="Kohler A."/>
            <person name="Kuo A."/>
            <person name="LaButti K."/>
            <person name="Pangilinan J."/>
            <person name="Lipzen A."/>
            <person name="Riley R."/>
            <person name="Andreopoulos W."/>
            <person name="He G."/>
            <person name="Johnson J."/>
            <person name="Nolan M."/>
            <person name="Tritt A."/>
            <person name="Barry K.W."/>
            <person name="Grigoriev I.V."/>
            <person name="Nagy L.G."/>
            <person name="Hibbett D."/>
            <person name="Henrissat B."/>
            <person name="Matheny P.B."/>
            <person name="Labbe J."/>
            <person name="Martin F.M."/>
        </authorList>
    </citation>
    <scope>NUCLEOTIDE SEQUENCE</scope>
    <source>
        <strain evidence="1">HHB10654</strain>
    </source>
</reference>
<dbReference type="EMBL" id="MU277455">
    <property type="protein sequence ID" value="KAI0054400.1"/>
    <property type="molecule type" value="Genomic_DNA"/>
</dbReference>